<dbReference type="AlphaFoldDB" id="A0A2P2IHE9"/>
<evidence type="ECO:0000313" key="1">
    <source>
        <dbReference type="EMBL" id="MBW80635.1"/>
    </source>
</evidence>
<accession>A0A2P2IHE9</accession>
<organism evidence="1">
    <name type="scientific">Rhizophora mucronata</name>
    <name type="common">Asiatic mangrove</name>
    <dbReference type="NCBI Taxonomy" id="61149"/>
    <lineage>
        <taxon>Eukaryota</taxon>
        <taxon>Viridiplantae</taxon>
        <taxon>Streptophyta</taxon>
        <taxon>Embryophyta</taxon>
        <taxon>Tracheophyta</taxon>
        <taxon>Spermatophyta</taxon>
        <taxon>Magnoliopsida</taxon>
        <taxon>eudicotyledons</taxon>
        <taxon>Gunneridae</taxon>
        <taxon>Pentapetalae</taxon>
        <taxon>rosids</taxon>
        <taxon>fabids</taxon>
        <taxon>Malpighiales</taxon>
        <taxon>Rhizophoraceae</taxon>
        <taxon>Rhizophora</taxon>
    </lineage>
</organism>
<protein>
    <submittedName>
        <fullName evidence="1">Uncharacterized protein LOC103433605</fullName>
    </submittedName>
</protein>
<sequence length="42" mass="4801">MGHIYCWHRWNDCAHVGGLQILEQLPICSGRWYNSPVQSGST</sequence>
<dbReference type="EMBL" id="GGEC01000152">
    <property type="protein sequence ID" value="MBW80635.1"/>
    <property type="molecule type" value="Transcribed_RNA"/>
</dbReference>
<name>A0A2P2IHE9_RHIMU</name>
<reference evidence="1" key="1">
    <citation type="submission" date="2018-02" db="EMBL/GenBank/DDBJ databases">
        <title>Rhizophora mucronata_Transcriptome.</title>
        <authorList>
            <person name="Meera S.P."/>
            <person name="Sreeshan A."/>
            <person name="Augustine A."/>
        </authorList>
    </citation>
    <scope>NUCLEOTIDE SEQUENCE</scope>
    <source>
        <tissue evidence="1">Leaf</tissue>
    </source>
</reference>
<proteinExistence type="predicted"/>